<gene>
    <name evidence="1" type="ORF">RT717_09040</name>
</gene>
<evidence type="ECO:0000313" key="1">
    <source>
        <dbReference type="EMBL" id="WOK08779.1"/>
    </source>
</evidence>
<keyword evidence="2" id="KW-1185">Reference proteome</keyword>
<dbReference type="EMBL" id="CP136051">
    <property type="protein sequence ID" value="WOK08779.1"/>
    <property type="molecule type" value="Genomic_DNA"/>
</dbReference>
<evidence type="ECO:0008006" key="3">
    <source>
        <dbReference type="Google" id="ProtNLM"/>
    </source>
</evidence>
<evidence type="ECO:0000313" key="2">
    <source>
        <dbReference type="Proteomes" id="UP001302349"/>
    </source>
</evidence>
<accession>A0ABZ0IUX6</accession>
<organism evidence="1 2">
    <name type="scientific">Imperialibacter roseus</name>
    <dbReference type="NCBI Taxonomy" id="1324217"/>
    <lineage>
        <taxon>Bacteria</taxon>
        <taxon>Pseudomonadati</taxon>
        <taxon>Bacteroidota</taxon>
        <taxon>Cytophagia</taxon>
        <taxon>Cytophagales</taxon>
        <taxon>Flammeovirgaceae</taxon>
        <taxon>Imperialibacter</taxon>
    </lineage>
</organism>
<dbReference type="RefSeq" id="WP_317491411.1">
    <property type="nucleotide sequence ID" value="NZ_CP136051.1"/>
</dbReference>
<proteinExistence type="predicted"/>
<name>A0ABZ0IUX6_9BACT</name>
<sequence length="75" mass="8465">MKTKTKPNYQQVLKLIHQLPEKEIESLATALQSEMTSKKTTSSLQAILLDAPTWTDDDLSTYQEARDGINESRLA</sequence>
<reference evidence="1 2" key="1">
    <citation type="journal article" date="2023" name="Microbiol. Resour. Announc.">
        <title>Complete Genome Sequence of Imperialibacter roseus strain P4T.</title>
        <authorList>
            <person name="Tizabi D.R."/>
            <person name="Bachvaroff T."/>
            <person name="Hill R.T."/>
        </authorList>
    </citation>
    <scope>NUCLEOTIDE SEQUENCE [LARGE SCALE GENOMIC DNA]</scope>
    <source>
        <strain evidence="1 2">P4T</strain>
    </source>
</reference>
<protein>
    <recommendedName>
        <fullName evidence="3">DUF2281 domain-containing protein</fullName>
    </recommendedName>
</protein>
<dbReference type="Proteomes" id="UP001302349">
    <property type="component" value="Chromosome"/>
</dbReference>